<dbReference type="Pfam" id="PF02104">
    <property type="entry name" value="SURF1"/>
    <property type="match status" value="1"/>
</dbReference>
<comment type="subcellular location">
    <subcellularLocation>
        <location evidence="6">Cell membrane</location>
        <topology evidence="6">Multi-pass membrane protein</topology>
    </subcellularLocation>
    <subcellularLocation>
        <location evidence="1">Membrane</location>
    </subcellularLocation>
</comment>
<dbReference type="InterPro" id="IPR002994">
    <property type="entry name" value="Surf1/Shy1"/>
</dbReference>
<dbReference type="AlphaFoldDB" id="A0A935Q008"/>
<comment type="similarity">
    <text evidence="2 6">Belongs to the SURF1 family.</text>
</comment>
<dbReference type="PANTHER" id="PTHR23427:SF2">
    <property type="entry name" value="SURFEIT LOCUS PROTEIN 1"/>
    <property type="match status" value="1"/>
</dbReference>
<protein>
    <recommendedName>
        <fullName evidence="6">SURF1-like protein</fullName>
    </recommendedName>
</protein>
<dbReference type="PROSITE" id="PS50895">
    <property type="entry name" value="SURF1"/>
    <property type="match status" value="1"/>
</dbReference>
<feature type="transmembrane region" description="Helical" evidence="6">
    <location>
        <begin position="220"/>
        <end position="238"/>
    </location>
</feature>
<evidence type="ECO:0000256" key="5">
    <source>
        <dbReference type="ARBA" id="ARBA00023136"/>
    </source>
</evidence>
<dbReference type="PANTHER" id="PTHR23427">
    <property type="entry name" value="SURFEIT LOCUS PROTEIN"/>
    <property type="match status" value="1"/>
</dbReference>
<name>A0A935Q008_9PROT</name>
<evidence type="ECO:0000256" key="4">
    <source>
        <dbReference type="ARBA" id="ARBA00022989"/>
    </source>
</evidence>
<comment type="caution">
    <text evidence="8">The sequence shown here is derived from an EMBL/GenBank/DDBJ whole genome shotgun (WGS) entry which is preliminary data.</text>
</comment>
<dbReference type="EMBL" id="JADJMH010000019">
    <property type="protein sequence ID" value="MBK7676469.1"/>
    <property type="molecule type" value="Genomic_DNA"/>
</dbReference>
<reference evidence="8 9" key="1">
    <citation type="submission" date="2020-10" db="EMBL/GenBank/DDBJ databases">
        <title>Connecting structure to function with the recovery of over 1000 high-quality activated sludge metagenome-assembled genomes encoding full-length rRNA genes using long-read sequencing.</title>
        <authorList>
            <person name="Singleton C.M."/>
            <person name="Petriglieri F."/>
            <person name="Kristensen J.M."/>
            <person name="Kirkegaard R.H."/>
            <person name="Michaelsen T.Y."/>
            <person name="Andersen M.H."/>
            <person name="Karst S.M."/>
            <person name="Dueholm M.S."/>
            <person name="Nielsen P.H."/>
            <person name="Albertsen M."/>
        </authorList>
    </citation>
    <scope>NUCLEOTIDE SEQUENCE [LARGE SCALE GENOMIC DNA]</scope>
    <source>
        <strain evidence="8">EsbW_18-Q3-R4-48_BATAC.285</strain>
    </source>
</reference>
<evidence type="ECO:0000256" key="3">
    <source>
        <dbReference type="ARBA" id="ARBA00022692"/>
    </source>
</evidence>
<dbReference type="CDD" id="cd06662">
    <property type="entry name" value="SURF1"/>
    <property type="match status" value="1"/>
</dbReference>
<evidence type="ECO:0000256" key="6">
    <source>
        <dbReference type="RuleBase" id="RU363076"/>
    </source>
</evidence>
<feature type="transmembrane region" description="Helical" evidence="6">
    <location>
        <begin position="12"/>
        <end position="32"/>
    </location>
</feature>
<feature type="region of interest" description="Disordered" evidence="7">
    <location>
        <begin position="41"/>
        <end position="61"/>
    </location>
</feature>
<organism evidence="8 9">
    <name type="scientific">Candidatus Accumulibacter proximus</name>
    <dbReference type="NCBI Taxonomy" id="2954385"/>
    <lineage>
        <taxon>Bacteria</taxon>
        <taxon>Pseudomonadati</taxon>
        <taxon>Pseudomonadota</taxon>
        <taxon>Betaproteobacteria</taxon>
        <taxon>Candidatus Accumulibacter</taxon>
    </lineage>
</organism>
<evidence type="ECO:0000256" key="7">
    <source>
        <dbReference type="SAM" id="MobiDB-lite"/>
    </source>
</evidence>
<keyword evidence="3 6" id="KW-0812">Transmembrane</keyword>
<sequence length="242" mass="27818">MRPALRFQPRWWSTLLVLILVPLFISFGLWQWNKASSKEDRQSLRDARNAAPPVQMPGTLADPESLRYRQVQSRGSYEPEFQILIDNRIHRQQAGYHVLTPFRLEGSDMRVLVNRGWVPALAEHSRWPQVTTPSGVLEVSGMAIVPGTRYLTLGPDAPSVRRSGWQVVWQNLDLKRYAQAFPFPLQPVVIELSPESSAGGFAREWPRPDERIERHVGYAFQWWGFAGATVIIWLVVNLRRKP</sequence>
<evidence type="ECO:0000256" key="2">
    <source>
        <dbReference type="ARBA" id="ARBA00007165"/>
    </source>
</evidence>
<dbReference type="InterPro" id="IPR045214">
    <property type="entry name" value="Surf1/Surf4"/>
</dbReference>
<evidence type="ECO:0000313" key="8">
    <source>
        <dbReference type="EMBL" id="MBK7676469.1"/>
    </source>
</evidence>
<evidence type="ECO:0000313" key="9">
    <source>
        <dbReference type="Proteomes" id="UP000697998"/>
    </source>
</evidence>
<proteinExistence type="inferred from homology"/>
<keyword evidence="4 6" id="KW-1133">Transmembrane helix</keyword>
<dbReference type="Proteomes" id="UP000697998">
    <property type="component" value="Unassembled WGS sequence"/>
</dbReference>
<gene>
    <name evidence="8" type="ORF">IPJ27_17865</name>
</gene>
<evidence type="ECO:0000256" key="1">
    <source>
        <dbReference type="ARBA" id="ARBA00004370"/>
    </source>
</evidence>
<keyword evidence="6" id="KW-1003">Cell membrane</keyword>
<keyword evidence="5 6" id="KW-0472">Membrane</keyword>
<accession>A0A935Q008</accession>
<dbReference type="GO" id="GO:0005886">
    <property type="term" value="C:plasma membrane"/>
    <property type="evidence" value="ECO:0007669"/>
    <property type="project" value="UniProtKB-SubCell"/>
</dbReference>